<evidence type="ECO:0000256" key="1">
    <source>
        <dbReference type="SAM" id="MobiDB-lite"/>
    </source>
</evidence>
<feature type="compositionally biased region" description="Low complexity" evidence="1">
    <location>
        <begin position="230"/>
        <end position="241"/>
    </location>
</feature>
<dbReference type="Gramene" id="Zm00001eb410140_T001">
    <property type="protein sequence ID" value="Zm00001eb410140_P001"/>
    <property type="gene ID" value="Zm00001eb410140"/>
</dbReference>
<reference evidence="2" key="2">
    <citation type="submission" date="2019-07" db="EMBL/GenBank/DDBJ databases">
        <authorList>
            <person name="Seetharam A."/>
            <person name="Woodhouse M."/>
            <person name="Cannon E."/>
        </authorList>
    </citation>
    <scope>NUCLEOTIDE SEQUENCE [LARGE SCALE GENOMIC DNA]</scope>
    <source>
        <strain evidence="2">cv. B73</strain>
    </source>
</reference>
<dbReference type="EnsemblPlants" id="Zm00001eb410140_T001">
    <property type="protein sequence ID" value="Zm00001eb410140_P001"/>
    <property type="gene ID" value="Zm00001eb410140"/>
</dbReference>
<protein>
    <submittedName>
        <fullName evidence="2">Uncharacterized protein</fullName>
    </submittedName>
</protein>
<feature type="region of interest" description="Disordered" evidence="1">
    <location>
        <begin position="228"/>
        <end position="252"/>
    </location>
</feature>
<reference evidence="3" key="1">
    <citation type="journal article" date="2009" name="Science">
        <title>The B73 maize genome: complexity, diversity, and dynamics.</title>
        <authorList>
            <person name="Schnable P.S."/>
            <person name="Ware D."/>
            <person name="Fulton R.S."/>
            <person name="Stein J.C."/>
            <person name="Wei F."/>
            <person name="Pasternak S."/>
            <person name="Liang C."/>
            <person name="Zhang J."/>
            <person name="Fulton L."/>
            <person name="Graves T.A."/>
            <person name="Minx P."/>
            <person name="Reily A.D."/>
            <person name="Courtney L."/>
            <person name="Kruchowski S.S."/>
            <person name="Tomlinson C."/>
            <person name="Strong C."/>
            <person name="Delehaunty K."/>
            <person name="Fronick C."/>
            <person name="Courtney B."/>
            <person name="Rock S.M."/>
            <person name="Belter E."/>
            <person name="Du F."/>
            <person name="Kim K."/>
            <person name="Abbott R.M."/>
            <person name="Cotton M."/>
            <person name="Levy A."/>
            <person name="Marchetto P."/>
            <person name="Ochoa K."/>
            <person name="Jackson S.M."/>
            <person name="Gillam B."/>
            <person name="Chen W."/>
            <person name="Yan L."/>
            <person name="Higginbotham J."/>
            <person name="Cardenas M."/>
            <person name="Waligorski J."/>
            <person name="Applebaum E."/>
            <person name="Phelps L."/>
            <person name="Falcone J."/>
            <person name="Kanchi K."/>
            <person name="Thane T."/>
            <person name="Scimone A."/>
            <person name="Thane N."/>
            <person name="Henke J."/>
            <person name="Wang T."/>
            <person name="Ruppert J."/>
            <person name="Shah N."/>
            <person name="Rotter K."/>
            <person name="Hodges J."/>
            <person name="Ingenthron E."/>
            <person name="Cordes M."/>
            <person name="Kohlberg S."/>
            <person name="Sgro J."/>
            <person name="Delgado B."/>
            <person name="Mead K."/>
            <person name="Chinwalla A."/>
            <person name="Leonard S."/>
            <person name="Crouse K."/>
            <person name="Collura K."/>
            <person name="Kudrna D."/>
            <person name="Currie J."/>
            <person name="He R."/>
            <person name="Angelova A."/>
            <person name="Rajasekar S."/>
            <person name="Mueller T."/>
            <person name="Lomeli R."/>
            <person name="Scara G."/>
            <person name="Ko A."/>
            <person name="Delaney K."/>
            <person name="Wissotski M."/>
            <person name="Lopez G."/>
            <person name="Campos D."/>
            <person name="Braidotti M."/>
            <person name="Ashley E."/>
            <person name="Golser W."/>
            <person name="Kim H."/>
            <person name="Lee S."/>
            <person name="Lin J."/>
            <person name="Dujmic Z."/>
            <person name="Kim W."/>
            <person name="Talag J."/>
            <person name="Zuccolo A."/>
            <person name="Fan C."/>
            <person name="Sebastian A."/>
            <person name="Kramer M."/>
            <person name="Spiegel L."/>
            <person name="Nascimento L."/>
            <person name="Zutavern T."/>
            <person name="Miller B."/>
            <person name="Ambroise C."/>
            <person name="Muller S."/>
            <person name="Spooner W."/>
            <person name="Narechania A."/>
            <person name="Ren L."/>
            <person name="Wei S."/>
            <person name="Kumari S."/>
            <person name="Faga B."/>
            <person name="Levy M.J."/>
            <person name="McMahan L."/>
            <person name="Van Buren P."/>
            <person name="Vaughn M.W."/>
            <person name="Ying K."/>
            <person name="Yeh C.-T."/>
            <person name="Emrich S.J."/>
            <person name="Jia Y."/>
            <person name="Kalyanaraman A."/>
            <person name="Hsia A.-P."/>
            <person name="Barbazuk W.B."/>
            <person name="Baucom R.S."/>
            <person name="Brutnell T.P."/>
            <person name="Carpita N.C."/>
            <person name="Chaparro C."/>
            <person name="Chia J.-M."/>
            <person name="Deragon J.-M."/>
            <person name="Estill J.C."/>
            <person name="Fu Y."/>
            <person name="Jeddeloh J.A."/>
            <person name="Han Y."/>
            <person name="Lee H."/>
            <person name="Li P."/>
            <person name="Lisch D.R."/>
            <person name="Liu S."/>
            <person name="Liu Z."/>
            <person name="Nagel D.H."/>
            <person name="McCann M.C."/>
            <person name="SanMiguel P."/>
            <person name="Myers A.M."/>
            <person name="Nettleton D."/>
            <person name="Nguyen J."/>
            <person name="Penning B.W."/>
            <person name="Ponnala L."/>
            <person name="Schneider K.L."/>
            <person name="Schwartz D.C."/>
            <person name="Sharma A."/>
            <person name="Soderlund C."/>
            <person name="Springer N.M."/>
            <person name="Sun Q."/>
            <person name="Wang H."/>
            <person name="Waterman M."/>
            <person name="Westerman R."/>
            <person name="Wolfgruber T.K."/>
            <person name="Yang L."/>
            <person name="Yu Y."/>
            <person name="Zhang L."/>
            <person name="Zhou S."/>
            <person name="Zhu Q."/>
            <person name="Bennetzen J.L."/>
            <person name="Dawe R.K."/>
            <person name="Jiang J."/>
            <person name="Jiang N."/>
            <person name="Presting G.G."/>
            <person name="Wessler S.R."/>
            <person name="Aluru S."/>
            <person name="Martienssen R.A."/>
            <person name="Clifton S.W."/>
            <person name="McCombie W.R."/>
            <person name="Wing R.A."/>
            <person name="Wilson R.K."/>
        </authorList>
    </citation>
    <scope>NUCLEOTIDE SEQUENCE [LARGE SCALE GENOMIC DNA]</scope>
    <source>
        <strain evidence="3">cv. B73</strain>
    </source>
</reference>
<dbReference type="InParanoid" id="A0A804REC9"/>
<feature type="region of interest" description="Disordered" evidence="1">
    <location>
        <begin position="90"/>
        <end position="143"/>
    </location>
</feature>
<organism evidence="2 3">
    <name type="scientific">Zea mays</name>
    <name type="common">Maize</name>
    <dbReference type="NCBI Taxonomy" id="4577"/>
    <lineage>
        <taxon>Eukaryota</taxon>
        <taxon>Viridiplantae</taxon>
        <taxon>Streptophyta</taxon>
        <taxon>Embryophyta</taxon>
        <taxon>Tracheophyta</taxon>
        <taxon>Spermatophyta</taxon>
        <taxon>Magnoliopsida</taxon>
        <taxon>Liliopsida</taxon>
        <taxon>Poales</taxon>
        <taxon>Poaceae</taxon>
        <taxon>PACMAD clade</taxon>
        <taxon>Panicoideae</taxon>
        <taxon>Andropogonodae</taxon>
        <taxon>Andropogoneae</taxon>
        <taxon>Tripsacinae</taxon>
        <taxon>Zea</taxon>
    </lineage>
</organism>
<sequence>MAPRFFSSRELLPHGASSLQVASSLLPGRRAPCSSFGERLQQGVFFPSDASAPGPSMAPLLERLPFCSSRCSSTPHPVELCKPGLQVPSARTPSSLRRVPSPAAPIPQQRHGRAPCFPAPCPKKKKIQRGPISRPAPLLSPPHGVELLRRTSVTCPARPPSIPVHGARPPLCSSHGAAHPLIQARAGEAAVAHGRYPAFRPAASHAQHNTMPAVPATPSSSPLQFPWRTAAHPPKHQAAAATSMAPLLPSHS</sequence>
<evidence type="ECO:0000313" key="3">
    <source>
        <dbReference type="Proteomes" id="UP000007305"/>
    </source>
</evidence>
<dbReference type="AlphaFoldDB" id="A0A804REC9"/>
<dbReference type="Proteomes" id="UP000007305">
    <property type="component" value="Chromosome 10"/>
</dbReference>
<proteinExistence type="predicted"/>
<name>A0A804REC9_MAIZE</name>
<evidence type="ECO:0000313" key="2">
    <source>
        <dbReference type="EnsemblPlants" id="Zm00001eb410140_P001"/>
    </source>
</evidence>
<keyword evidence="3" id="KW-1185">Reference proteome</keyword>
<accession>A0A804REC9</accession>
<reference evidence="2" key="3">
    <citation type="submission" date="2021-05" db="UniProtKB">
        <authorList>
            <consortium name="EnsemblPlants"/>
        </authorList>
    </citation>
    <scope>IDENTIFICATION</scope>
    <source>
        <strain evidence="2">cv. B73</strain>
    </source>
</reference>